<dbReference type="Proteomes" id="UP000001880">
    <property type="component" value="Chromosome"/>
</dbReference>
<organism evidence="2 3">
    <name type="scientific">Haliangium ochraceum (strain DSM 14365 / JCM 11303 / SMP-2)</name>
    <dbReference type="NCBI Taxonomy" id="502025"/>
    <lineage>
        <taxon>Bacteria</taxon>
        <taxon>Pseudomonadati</taxon>
        <taxon>Myxococcota</taxon>
        <taxon>Polyangia</taxon>
        <taxon>Haliangiales</taxon>
        <taxon>Kofleriaceae</taxon>
        <taxon>Haliangium</taxon>
    </lineage>
</organism>
<proteinExistence type="predicted"/>
<sequence>MRFWLLSFLILAACRGDTDAPAQASGAQTSAQAPSDSAETPADAEDTAPALPDEPPRLEDLMALPQTEGAEGEAEALSRIDAVPAWDAVVERGRYMARRGERGAIIGQVGEFLEGSEPAQRWLIDTAQGEGALRVRLALDPRLELASGRRVVVWGAWKTDAERRWYWAGERVAALPERDPAELPVAEPFGILELAEAPEQAVPVSQLEGDGEILFQLARRPRVATDGWEIADPGSRRAVARLLLPGDDRSYGAQDYRSGDEYWQLEPGTVYTVVTAGARGGGEDELPTMRARGVPRRVLKRP</sequence>
<keyword evidence="3" id="KW-1185">Reference proteome</keyword>
<evidence type="ECO:0000313" key="2">
    <source>
        <dbReference type="EMBL" id="ACY12683.1"/>
    </source>
</evidence>
<evidence type="ECO:0000313" key="3">
    <source>
        <dbReference type="Proteomes" id="UP000001880"/>
    </source>
</evidence>
<feature type="compositionally biased region" description="Low complexity" evidence="1">
    <location>
        <begin position="20"/>
        <end position="35"/>
    </location>
</feature>
<name>D0LFP9_HALO1</name>
<dbReference type="AlphaFoldDB" id="D0LFP9"/>
<dbReference type="RefSeq" id="WP_012825310.1">
    <property type="nucleotide sequence ID" value="NC_013440.1"/>
</dbReference>
<evidence type="ECO:0000256" key="1">
    <source>
        <dbReference type="SAM" id="MobiDB-lite"/>
    </source>
</evidence>
<reference evidence="2 3" key="1">
    <citation type="journal article" date="2010" name="Stand. Genomic Sci.">
        <title>Complete genome sequence of Haliangium ochraceum type strain (SMP-2).</title>
        <authorList>
            <consortium name="US DOE Joint Genome Institute (JGI-PGF)"/>
            <person name="Ivanova N."/>
            <person name="Daum C."/>
            <person name="Lang E."/>
            <person name="Abt B."/>
            <person name="Kopitz M."/>
            <person name="Saunders E."/>
            <person name="Lapidus A."/>
            <person name="Lucas S."/>
            <person name="Glavina Del Rio T."/>
            <person name="Nolan M."/>
            <person name="Tice H."/>
            <person name="Copeland A."/>
            <person name="Cheng J.F."/>
            <person name="Chen F."/>
            <person name="Bruce D."/>
            <person name="Goodwin L."/>
            <person name="Pitluck S."/>
            <person name="Mavromatis K."/>
            <person name="Pati A."/>
            <person name="Mikhailova N."/>
            <person name="Chen A."/>
            <person name="Palaniappan K."/>
            <person name="Land M."/>
            <person name="Hauser L."/>
            <person name="Chang Y.J."/>
            <person name="Jeffries C.D."/>
            <person name="Detter J.C."/>
            <person name="Brettin T."/>
            <person name="Rohde M."/>
            <person name="Goker M."/>
            <person name="Bristow J."/>
            <person name="Markowitz V."/>
            <person name="Eisen J.A."/>
            <person name="Hugenholtz P."/>
            <person name="Kyrpides N.C."/>
            <person name="Klenk H.P."/>
        </authorList>
    </citation>
    <scope>NUCLEOTIDE SEQUENCE [LARGE SCALE GENOMIC DNA]</scope>
    <source>
        <strain evidence="3">DSM 14365 / CIP 107738 / JCM 11303 / AJ 13395 / SMP-2</strain>
    </source>
</reference>
<gene>
    <name evidence="2" type="ordered locus">Hoch_0041</name>
</gene>
<dbReference type="HOGENOM" id="CLU_920604_0_0_7"/>
<protein>
    <submittedName>
        <fullName evidence="2">Uncharacterized protein</fullName>
    </submittedName>
</protein>
<accession>D0LFP9</accession>
<dbReference type="EMBL" id="CP001804">
    <property type="protein sequence ID" value="ACY12683.1"/>
    <property type="molecule type" value="Genomic_DNA"/>
</dbReference>
<feature type="region of interest" description="Disordered" evidence="1">
    <location>
        <begin position="19"/>
        <end position="56"/>
    </location>
</feature>
<dbReference type="KEGG" id="hoh:Hoch_0041"/>